<dbReference type="STRING" id="988801.SAMN05216522_10599"/>
<gene>
    <name evidence="1" type="ORF">SAMN05216522_10599</name>
</gene>
<dbReference type="GO" id="GO:0004497">
    <property type="term" value="F:monooxygenase activity"/>
    <property type="evidence" value="ECO:0007669"/>
    <property type="project" value="UniProtKB-KW"/>
</dbReference>
<keyword evidence="2" id="KW-1185">Reference proteome</keyword>
<proteinExistence type="predicted"/>
<organism evidence="1 2">
    <name type="scientific">Rosenbergiella nectarea</name>
    <dbReference type="NCBI Taxonomy" id="988801"/>
    <lineage>
        <taxon>Bacteria</taxon>
        <taxon>Pseudomonadati</taxon>
        <taxon>Pseudomonadota</taxon>
        <taxon>Gammaproteobacteria</taxon>
        <taxon>Enterobacterales</taxon>
        <taxon>Erwiniaceae</taxon>
        <taxon>Rosenbergiella</taxon>
    </lineage>
</organism>
<dbReference type="AlphaFoldDB" id="A0A1H9HWV4"/>
<sequence length="38" mass="3834">MPLLTQLGIRDPIFLAPMAGITTPALASRVSEAGGLGP</sequence>
<name>A0A1H9HWV4_9GAMM</name>
<dbReference type="EMBL" id="FOGC01000005">
    <property type="protein sequence ID" value="SEQ66717.1"/>
    <property type="molecule type" value="Genomic_DNA"/>
</dbReference>
<dbReference type="Proteomes" id="UP000242515">
    <property type="component" value="Unassembled WGS sequence"/>
</dbReference>
<protein>
    <submittedName>
        <fullName evidence="1">Nitronate monooxygenase</fullName>
    </submittedName>
</protein>
<dbReference type="SUPFAM" id="SSF51412">
    <property type="entry name" value="Inosine monophosphate dehydrogenase (IMPDH)"/>
    <property type="match status" value="1"/>
</dbReference>
<dbReference type="InterPro" id="IPR013785">
    <property type="entry name" value="Aldolase_TIM"/>
</dbReference>
<reference evidence="2" key="1">
    <citation type="submission" date="2016-10" db="EMBL/GenBank/DDBJ databases">
        <authorList>
            <person name="Varghese N."/>
            <person name="Submissions S."/>
        </authorList>
    </citation>
    <scope>NUCLEOTIDE SEQUENCE [LARGE SCALE GENOMIC DNA]</scope>
    <source>
        <strain evidence="2">8N4</strain>
    </source>
</reference>
<accession>A0A1H9HWV4</accession>
<evidence type="ECO:0000313" key="2">
    <source>
        <dbReference type="Proteomes" id="UP000242515"/>
    </source>
</evidence>
<keyword evidence="1" id="KW-0503">Monooxygenase</keyword>
<dbReference type="Gene3D" id="3.20.20.70">
    <property type="entry name" value="Aldolase class I"/>
    <property type="match status" value="1"/>
</dbReference>
<evidence type="ECO:0000313" key="1">
    <source>
        <dbReference type="EMBL" id="SEQ66717.1"/>
    </source>
</evidence>
<keyword evidence="1" id="KW-0560">Oxidoreductase</keyword>
<dbReference type="Pfam" id="PF03060">
    <property type="entry name" value="NMO"/>
    <property type="match status" value="1"/>
</dbReference>